<proteinExistence type="predicted"/>
<evidence type="ECO:0000313" key="3">
    <source>
        <dbReference type="EMBL" id="NLW34525.1"/>
    </source>
</evidence>
<dbReference type="CDD" id="cd11528">
    <property type="entry name" value="NTP-PPase_MazG_Nterm"/>
    <property type="match status" value="1"/>
</dbReference>
<name>A0A971M2C7_9BACT</name>
<keyword evidence="3" id="KW-0378">Hydrolase</keyword>
<dbReference type="Pfam" id="PF03819">
    <property type="entry name" value="MazG"/>
    <property type="match status" value="2"/>
</dbReference>
<evidence type="ECO:0000259" key="2">
    <source>
        <dbReference type="Pfam" id="PF03819"/>
    </source>
</evidence>
<dbReference type="GO" id="GO:0046081">
    <property type="term" value="P:dUTP catabolic process"/>
    <property type="evidence" value="ECO:0007669"/>
    <property type="project" value="TreeGrafter"/>
</dbReference>
<dbReference type="EC" id="3.6.1.9" evidence="3"/>
<dbReference type="GO" id="GO:0046052">
    <property type="term" value="P:UTP catabolic process"/>
    <property type="evidence" value="ECO:0007669"/>
    <property type="project" value="TreeGrafter"/>
</dbReference>
<dbReference type="SUPFAM" id="SSF101386">
    <property type="entry name" value="all-alpha NTP pyrophosphatases"/>
    <property type="match status" value="2"/>
</dbReference>
<dbReference type="CDD" id="cd11529">
    <property type="entry name" value="NTP-PPase_MazG_Cterm"/>
    <property type="match status" value="1"/>
</dbReference>
<feature type="coiled-coil region" evidence="1">
    <location>
        <begin position="153"/>
        <end position="180"/>
    </location>
</feature>
<dbReference type="EMBL" id="JAAYEE010000060">
    <property type="protein sequence ID" value="NLW34525.1"/>
    <property type="molecule type" value="Genomic_DNA"/>
</dbReference>
<feature type="domain" description="NTP pyrophosphohydrolase MazG-like" evidence="2">
    <location>
        <begin position="27"/>
        <end position="99"/>
    </location>
</feature>
<evidence type="ECO:0000313" key="4">
    <source>
        <dbReference type="Proteomes" id="UP000777265"/>
    </source>
</evidence>
<dbReference type="NCBIfam" id="TIGR00444">
    <property type="entry name" value="mazG"/>
    <property type="match status" value="1"/>
</dbReference>
<dbReference type="PANTHER" id="PTHR30522:SF0">
    <property type="entry name" value="NUCLEOSIDE TRIPHOSPHATE PYROPHOSPHOHYDROLASE"/>
    <property type="match status" value="1"/>
</dbReference>
<reference evidence="3" key="1">
    <citation type="journal article" date="2020" name="Biotechnol. Biofuels">
        <title>New insights from the biogas microbiome by comprehensive genome-resolved metagenomics of nearly 1600 species originating from multiple anaerobic digesters.</title>
        <authorList>
            <person name="Campanaro S."/>
            <person name="Treu L."/>
            <person name="Rodriguez-R L.M."/>
            <person name="Kovalovszki A."/>
            <person name="Ziels R.M."/>
            <person name="Maus I."/>
            <person name="Zhu X."/>
            <person name="Kougias P.G."/>
            <person name="Basile A."/>
            <person name="Luo G."/>
            <person name="Schluter A."/>
            <person name="Konstantinidis K.T."/>
            <person name="Angelidaki I."/>
        </authorList>
    </citation>
    <scope>NUCLEOTIDE SEQUENCE</scope>
    <source>
        <strain evidence="3">AS06rmzACSIP_7</strain>
    </source>
</reference>
<protein>
    <submittedName>
        <fullName evidence="3">Nucleoside triphosphate pyrophosphohydrolase</fullName>
        <ecNumber evidence="3">3.6.1.9</ecNumber>
    </submittedName>
</protein>
<dbReference type="PANTHER" id="PTHR30522">
    <property type="entry name" value="NUCLEOSIDE TRIPHOSPHATE PYROPHOSPHOHYDROLASE"/>
    <property type="match status" value="1"/>
</dbReference>
<dbReference type="InterPro" id="IPR011551">
    <property type="entry name" value="NTP_PyrPHydrolase_MazG"/>
</dbReference>
<accession>A0A971M2C7</accession>
<dbReference type="InterPro" id="IPR048011">
    <property type="entry name" value="NTP-PPase_MazG-like_C"/>
</dbReference>
<dbReference type="InterPro" id="IPR004518">
    <property type="entry name" value="MazG-like_dom"/>
</dbReference>
<dbReference type="GO" id="GO:0046047">
    <property type="term" value="P:TTP catabolic process"/>
    <property type="evidence" value="ECO:0007669"/>
    <property type="project" value="TreeGrafter"/>
</dbReference>
<reference evidence="3" key="2">
    <citation type="submission" date="2020-01" db="EMBL/GenBank/DDBJ databases">
        <authorList>
            <person name="Campanaro S."/>
        </authorList>
    </citation>
    <scope>NUCLEOTIDE SEQUENCE</scope>
    <source>
        <strain evidence="3">AS06rmzACSIP_7</strain>
    </source>
</reference>
<dbReference type="GO" id="GO:0047429">
    <property type="term" value="F:nucleoside triphosphate diphosphatase activity"/>
    <property type="evidence" value="ECO:0007669"/>
    <property type="project" value="UniProtKB-EC"/>
</dbReference>
<dbReference type="AlphaFoldDB" id="A0A971M2C7"/>
<dbReference type="Gene3D" id="1.10.287.1080">
    <property type="entry name" value="MazG-like"/>
    <property type="match status" value="2"/>
</dbReference>
<keyword evidence="1" id="KW-0175">Coiled coil</keyword>
<dbReference type="FunFam" id="1.10.287.1080:FF:000001">
    <property type="entry name" value="Nucleoside triphosphate pyrophosphohydrolase"/>
    <property type="match status" value="1"/>
</dbReference>
<gene>
    <name evidence="3" type="primary">mazG</name>
    <name evidence="3" type="ORF">GXY80_03440</name>
</gene>
<dbReference type="Proteomes" id="UP000777265">
    <property type="component" value="Unassembled WGS sequence"/>
</dbReference>
<sequence length="251" mass="29184">MEEFSKLVQLMETLRSDKGCPWDRKQTVGQFKTFLLEEVYETIDAIETSNYTALKEELGDLLFHIVFIAQICKEGRLFDIADVIKGVYTKMYNRHPHVFGSTTDDIPIEMRWEALKKAEKKGYSPLADIPRIVPALLRSYIITRRAARVGFDWPRLEDVYEKMAEELEELKRAEESGNAESIREEIGDLLFTIVSIARFHDVDPEDALRSTSNKFIRRFQYIEKKADLSDSTLADMDKLWDEAKSMEKRGQ</sequence>
<dbReference type="NCBIfam" id="NF007113">
    <property type="entry name" value="PRK09562.1"/>
    <property type="match status" value="1"/>
</dbReference>
<organism evidence="3 4">
    <name type="scientific">Syntrophorhabdus aromaticivorans</name>
    <dbReference type="NCBI Taxonomy" id="328301"/>
    <lineage>
        <taxon>Bacteria</taxon>
        <taxon>Pseudomonadati</taxon>
        <taxon>Thermodesulfobacteriota</taxon>
        <taxon>Syntrophorhabdia</taxon>
        <taxon>Syntrophorhabdales</taxon>
        <taxon>Syntrophorhabdaceae</taxon>
        <taxon>Syntrophorhabdus</taxon>
    </lineage>
</organism>
<dbReference type="GO" id="GO:0006950">
    <property type="term" value="P:response to stress"/>
    <property type="evidence" value="ECO:0007669"/>
    <property type="project" value="UniProtKB-ARBA"/>
</dbReference>
<dbReference type="InterPro" id="IPR048015">
    <property type="entry name" value="NTP-PPase_MazG-like_N"/>
</dbReference>
<comment type="caution">
    <text evidence="3">The sequence shown here is derived from an EMBL/GenBank/DDBJ whole genome shotgun (WGS) entry which is preliminary data.</text>
</comment>
<evidence type="ECO:0000256" key="1">
    <source>
        <dbReference type="SAM" id="Coils"/>
    </source>
</evidence>
<dbReference type="GO" id="GO:0046076">
    <property type="term" value="P:dTTP catabolic process"/>
    <property type="evidence" value="ECO:0007669"/>
    <property type="project" value="TreeGrafter"/>
</dbReference>
<dbReference type="GO" id="GO:0046061">
    <property type="term" value="P:dATP catabolic process"/>
    <property type="evidence" value="ECO:0007669"/>
    <property type="project" value="TreeGrafter"/>
</dbReference>
<dbReference type="GO" id="GO:0006203">
    <property type="term" value="P:dGTP catabolic process"/>
    <property type="evidence" value="ECO:0007669"/>
    <property type="project" value="TreeGrafter"/>
</dbReference>
<feature type="domain" description="NTP pyrophosphohydrolase MazG-like" evidence="2">
    <location>
        <begin position="160"/>
        <end position="218"/>
    </location>
</feature>